<accession>A0A6H2A1B5</accession>
<dbReference type="GO" id="GO:0006310">
    <property type="term" value="P:DNA recombination"/>
    <property type="evidence" value="ECO:0007669"/>
    <property type="project" value="InterPro"/>
</dbReference>
<sequence length="124" mass="14055">MRIEIPMLPPNECNPNWRGHWSQRYKASKSFRDAAHICYLAGSQRVAEPFLKAECSITLFIPSRRYIRDPDNAIASLKPAIDGCIDAGVIQGDDDEHLSYRLPIMYVIGKEKAPMTTLEFTGEQ</sequence>
<dbReference type="EMBL" id="MT144431">
    <property type="protein sequence ID" value="QJA53558.1"/>
    <property type="molecule type" value="Genomic_DNA"/>
</dbReference>
<proteinExistence type="predicted"/>
<dbReference type="AlphaFoldDB" id="A0A6H2A1B5"/>
<dbReference type="GO" id="GO:0006281">
    <property type="term" value="P:DNA repair"/>
    <property type="evidence" value="ECO:0007669"/>
    <property type="project" value="InterPro"/>
</dbReference>
<gene>
    <name evidence="1" type="ORF">TM448A03703_0007</name>
    <name evidence="2" type="ORF">TM448B03554_0009</name>
</gene>
<organism evidence="1">
    <name type="scientific">viral metagenome</name>
    <dbReference type="NCBI Taxonomy" id="1070528"/>
    <lineage>
        <taxon>unclassified sequences</taxon>
        <taxon>metagenomes</taxon>
        <taxon>organismal metagenomes</taxon>
    </lineage>
</organism>
<dbReference type="EMBL" id="MT145025">
    <property type="protein sequence ID" value="QJI02726.1"/>
    <property type="molecule type" value="Genomic_DNA"/>
</dbReference>
<dbReference type="InterPro" id="IPR036614">
    <property type="entry name" value="RusA-like_sf"/>
</dbReference>
<dbReference type="Gene3D" id="3.30.1330.70">
    <property type="entry name" value="Holliday junction resolvase RusA"/>
    <property type="match status" value="1"/>
</dbReference>
<name>A0A6H2A1B5_9ZZZZ</name>
<reference evidence="1" key="1">
    <citation type="submission" date="2020-03" db="EMBL/GenBank/DDBJ databases">
        <title>The deep terrestrial virosphere.</title>
        <authorList>
            <person name="Holmfeldt K."/>
            <person name="Nilsson E."/>
            <person name="Simone D."/>
            <person name="Lopez-Fernandez M."/>
            <person name="Wu X."/>
            <person name="de Brujin I."/>
            <person name="Lundin D."/>
            <person name="Andersson A."/>
            <person name="Bertilsson S."/>
            <person name="Dopson M."/>
        </authorList>
    </citation>
    <scope>NUCLEOTIDE SEQUENCE</scope>
    <source>
        <strain evidence="1">TM448A03703</strain>
        <strain evidence="2">TM448B03554</strain>
    </source>
</reference>
<protein>
    <submittedName>
        <fullName evidence="1">Uncharacterized protein</fullName>
    </submittedName>
</protein>
<evidence type="ECO:0000313" key="2">
    <source>
        <dbReference type="EMBL" id="QJI02726.1"/>
    </source>
</evidence>
<dbReference type="SUPFAM" id="SSF103084">
    <property type="entry name" value="Holliday junction resolvase RusA"/>
    <property type="match status" value="1"/>
</dbReference>
<evidence type="ECO:0000313" key="1">
    <source>
        <dbReference type="EMBL" id="QJA53558.1"/>
    </source>
</evidence>
<dbReference type="GO" id="GO:0000287">
    <property type="term" value="F:magnesium ion binding"/>
    <property type="evidence" value="ECO:0007669"/>
    <property type="project" value="InterPro"/>
</dbReference>